<comment type="caution">
    <text evidence="1">The sequence shown here is derived from an EMBL/GenBank/DDBJ whole genome shotgun (WGS) entry which is preliminary data.</text>
</comment>
<dbReference type="EMBL" id="CM042046">
    <property type="protein sequence ID" value="KAI3675896.1"/>
    <property type="molecule type" value="Genomic_DNA"/>
</dbReference>
<protein>
    <submittedName>
        <fullName evidence="1">Uncharacterized protein</fullName>
    </submittedName>
</protein>
<name>A0ACB8XXA8_9ASTR</name>
<reference evidence="1 2" key="2">
    <citation type="journal article" date="2022" name="Mol. Ecol. Resour.">
        <title>The genomes of chicory, endive, great burdock and yacon provide insights into Asteraceae paleo-polyploidization history and plant inulin production.</title>
        <authorList>
            <person name="Fan W."/>
            <person name="Wang S."/>
            <person name="Wang H."/>
            <person name="Wang A."/>
            <person name="Jiang F."/>
            <person name="Liu H."/>
            <person name="Zhao H."/>
            <person name="Xu D."/>
            <person name="Zhang Y."/>
        </authorList>
    </citation>
    <scope>NUCLEOTIDE SEQUENCE [LARGE SCALE GENOMIC DNA]</scope>
    <source>
        <strain evidence="2">cv. Yunnan</strain>
        <tissue evidence="1">Leaves</tissue>
    </source>
</reference>
<accession>A0ACB8XXA8</accession>
<reference evidence="2" key="1">
    <citation type="journal article" date="2022" name="Mol. Ecol. Resour.">
        <title>The genomes of chicory, endive, great burdock and yacon provide insights into Asteraceae palaeo-polyploidization history and plant inulin production.</title>
        <authorList>
            <person name="Fan W."/>
            <person name="Wang S."/>
            <person name="Wang H."/>
            <person name="Wang A."/>
            <person name="Jiang F."/>
            <person name="Liu H."/>
            <person name="Zhao H."/>
            <person name="Xu D."/>
            <person name="Zhang Y."/>
        </authorList>
    </citation>
    <scope>NUCLEOTIDE SEQUENCE [LARGE SCALE GENOMIC DNA]</scope>
    <source>
        <strain evidence="2">cv. Yunnan</strain>
    </source>
</reference>
<gene>
    <name evidence="1" type="ORF">L1987_85492</name>
</gene>
<keyword evidence="2" id="KW-1185">Reference proteome</keyword>
<evidence type="ECO:0000313" key="2">
    <source>
        <dbReference type="Proteomes" id="UP001056120"/>
    </source>
</evidence>
<evidence type="ECO:0000313" key="1">
    <source>
        <dbReference type="EMBL" id="KAI3675896.1"/>
    </source>
</evidence>
<proteinExistence type="predicted"/>
<dbReference type="Proteomes" id="UP001056120">
    <property type="component" value="Linkage Group LG29"/>
</dbReference>
<sequence length="103" mass="11733">MIYSRVPKKLTGSIIFRFKALSDDSFLSLSWLSELLEALVDCHQDFKDVVSKHTADFIKPPLDKLVNEFSDRSIKALDICNVLLSVTGLRRFGVHITVGDFFR</sequence>
<organism evidence="1 2">
    <name type="scientific">Smallanthus sonchifolius</name>
    <dbReference type="NCBI Taxonomy" id="185202"/>
    <lineage>
        <taxon>Eukaryota</taxon>
        <taxon>Viridiplantae</taxon>
        <taxon>Streptophyta</taxon>
        <taxon>Embryophyta</taxon>
        <taxon>Tracheophyta</taxon>
        <taxon>Spermatophyta</taxon>
        <taxon>Magnoliopsida</taxon>
        <taxon>eudicotyledons</taxon>
        <taxon>Gunneridae</taxon>
        <taxon>Pentapetalae</taxon>
        <taxon>asterids</taxon>
        <taxon>campanulids</taxon>
        <taxon>Asterales</taxon>
        <taxon>Asteraceae</taxon>
        <taxon>Asteroideae</taxon>
        <taxon>Heliantheae alliance</taxon>
        <taxon>Millerieae</taxon>
        <taxon>Smallanthus</taxon>
    </lineage>
</organism>